<feature type="transmembrane region" description="Helical" evidence="10">
    <location>
        <begin position="216"/>
        <end position="244"/>
    </location>
</feature>
<keyword evidence="11" id="KW-0966">Cell projection</keyword>
<accession>A0A1M7GG67</accession>
<dbReference type="GO" id="GO:0005886">
    <property type="term" value="C:plasma membrane"/>
    <property type="evidence" value="ECO:0007669"/>
    <property type="project" value="UniProtKB-SubCell"/>
</dbReference>
<dbReference type="GO" id="GO:0009425">
    <property type="term" value="C:bacterial-type flagellum basal body"/>
    <property type="evidence" value="ECO:0007669"/>
    <property type="project" value="UniProtKB-SubCell"/>
</dbReference>
<keyword evidence="6 10" id="KW-1133">Transmembrane helix</keyword>
<keyword evidence="7 10" id="KW-0472">Membrane</keyword>
<evidence type="ECO:0000256" key="8">
    <source>
        <dbReference type="ARBA" id="ARBA00023143"/>
    </source>
</evidence>
<dbReference type="NCBIfam" id="TIGR01400">
    <property type="entry name" value="fliR"/>
    <property type="match status" value="1"/>
</dbReference>
<evidence type="ECO:0000256" key="9">
    <source>
        <dbReference type="NCBIfam" id="TIGR01400"/>
    </source>
</evidence>
<evidence type="ECO:0000256" key="3">
    <source>
        <dbReference type="ARBA" id="ARBA00021717"/>
    </source>
</evidence>
<evidence type="ECO:0000256" key="6">
    <source>
        <dbReference type="ARBA" id="ARBA00022989"/>
    </source>
</evidence>
<evidence type="ECO:0000256" key="1">
    <source>
        <dbReference type="ARBA" id="ARBA00002578"/>
    </source>
</evidence>
<protein>
    <recommendedName>
        <fullName evidence="3 9">Flagellar biosynthetic protein FliR</fullName>
    </recommendedName>
</protein>
<proteinExistence type="inferred from homology"/>
<comment type="similarity">
    <text evidence="2 10">Belongs to the FliR/MopE/SpaR family.</text>
</comment>
<feature type="transmembrane region" description="Helical" evidence="10">
    <location>
        <begin position="99"/>
        <end position="119"/>
    </location>
</feature>
<feature type="transmembrane region" description="Helical" evidence="10">
    <location>
        <begin position="174"/>
        <end position="204"/>
    </location>
</feature>
<evidence type="ECO:0000256" key="10">
    <source>
        <dbReference type="RuleBase" id="RU362071"/>
    </source>
</evidence>
<comment type="subcellular location">
    <subcellularLocation>
        <location evidence="10">Cell membrane</location>
        <topology evidence="10">Multi-pass membrane protein</topology>
    </subcellularLocation>
    <subcellularLocation>
        <location evidence="10">Bacterial flagellum basal body</location>
    </subcellularLocation>
</comment>
<gene>
    <name evidence="11" type="ORF">SAMN05444272_1908</name>
</gene>
<dbReference type="RefSeq" id="WP_073012274.1">
    <property type="nucleotide sequence ID" value="NZ_FRBW01000002.1"/>
</dbReference>
<dbReference type="PANTHER" id="PTHR30065">
    <property type="entry name" value="FLAGELLAR BIOSYNTHETIC PROTEIN FLIR"/>
    <property type="match status" value="1"/>
</dbReference>
<keyword evidence="8 10" id="KW-0975">Bacterial flagellum</keyword>
<keyword evidence="11" id="KW-0282">Flagellum</keyword>
<dbReference type="Proteomes" id="UP000186002">
    <property type="component" value="Unassembled WGS sequence"/>
</dbReference>
<dbReference type="OrthoDB" id="9779817at2"/>
<keyword evidence="5 10" id="KW-0812">Transmembrane</keyword>
<dbReference type="PANTHER" id="PTHR30065:SF8">
    <property type="entry name" value="FLAGELLAR BIOSYNTHETIC PROTEIN FLIR"/>
    <property type="match status" value="1"/>
</dbReference>
<keyword evidence="12" id="KW-1185">Reference proteome</keyword>
<dbReference type="Pfam" id="PF01311">
    <property type="entry name" value="Bac_export_1"/>
    <property type="match status" value="1"/>
</dbReference>
<evidence type="ECO:0000256" key="4">
    <source>
        <dbReference type="ARBA" id="ARBA00022475"/>
    </source>
</evidence>
<evidence type="ECO:0000256" key="2">
    <source>
        <dbReference type="ARBA" id="ARBA00009772"/>
    </source>
</evidence>
<dbReference type="AlphaFoldDB" id="A0A1M7GG67"/>
<dbReference type="GO" id="GO:0044780">
    <property type="term" value="P:bacterial-type flagellum assembly"/>
    <property type="evidence" value="ECO:0007669"/>
    <property type="project" value="UniProtKB-UniRule"/>
</dbReference>
<feature type="transmembrane region" description="Helical" evidence="10">
    <location>
        <begin position="131"/>
        <end position="154"/>
    </location>
</feature>
<feature type="transmembrane region" description="Helical" evidence="10">
    <location>
        <begin position="12"/>
        <end position="33"/>
    </location>
</feature>
<keyword evidence="11" id="KW-0969">Cilium</keyword>
<comment type="function">
    <text evidence="1 10">Role in flagellar biosynthesis.</text>
</comment>
<name>A0A1M7GG67_9HYPH</name>
<feature type="transmembrane region" description="Helical" evidence="10">
    <location>
        <begin position="72"/>
        <end position="93"/>
    </location>
</feature>
<evidence type="ECO:0000313" key="12">
    <source>
        <dbReference type="Proteomes" id="UP000186002"/>
    </source>
</evidence>
<evidence type="ECO:0000256" key="5">
    <source>
        <dbReference type="ARBA" id="ARBA00022692"/>
    </source>
</evidence>
<evidence type="ECO:0000256" key="7">
    <source>
        <dbReference type="ARBA" id="ARBA00023136"/>
    </source>
</evidence>
<dbReference type="GO" id="GO:0006605">
    <property type="term" value="P:protein targeting"/>
    <property type="evidence" value="ECO:0007669"/>
    <property type="project" value="UniProtKB-UniRule"/>
</dbReference>
<dbReference type="InterPro" id="IPR002010">
    <property type="entry name" value="T3SS_IM_R"/>
</dbReference>
<feature type="transmembrane region" description="Helical" evidence="10">
    <location>
        <begin position="45"/>
        <end position="65"/>
    </location>
</feature>
<dbReference type="EMBL" id="FRBW01000002">
    <property type="protein sequence ID" value="SHM14947.1"/>
    <property type="molecule type" value="Genomic_DNA"/>
</dbReference>
<reference evidence="11 12" key="1">
    <citation type="submission" date="2016-11" db="EMBL/GenBank/DDBJ databases">
        <authorList>
            <person name="Jaros S."/>
            <person name="Januszkiewicz K."/>
            <person name="Wedrychowicz H."/>
        </authorList>
    </citation>
    <scope>NUCLEOTIDE SEQUENCE [LARGE SCALE GENOMIC DNA]</scope>
    <source>
        <strain evidence="11 12">DSM 22153</strain>
    </source>
</reference>
<dbReference type="InterPro" id="IPR006303">
    <property type="entry name" value="FliR"/>
</dbReference>
<keyword evidence="4 10" id="KW-1003">Cell membrane</keyword>
<dbReference type="PRINTS" id="PR00953">
    <property type="entry name" value="TYPE3IMRPROT"/>
</dbReference>
<sequence>MTLQLSFLPEVAAVFMLMFARLGTLVMLLPALGERSIPMRSRLSIALMLTLVMYPTASSLYPLGVMENPGRLMILFGQEFAVAFGIGLCARLITNALQIAGVIIAGQIGLSMALGADVTNSGQQGALVSNYLSILGLTLIFVTDTHYLVIAALHDSFELFPPGGSLPVSDFAELATQTLAGVFVIAIQLSAPFIVVGLVFYFGLGLLNKLMPQMQIFFIAMPVNIALGLGMLLVLITTIMSVYLEHFQEAIGKFIAG</sequence>
<evidence type="ECO:0000313" key="11">
    <source>
        <dbReference type="EMBL" id="SHM14947.1"/>
    </source>
</evidence>
<dbReference type="STRING" id="735517.SAMN05444272_1908"/>
<organism evidence="11 12">
    <name type="scientific">Roseibium suaedae</name>
    <dbReference type="NCBI Taxonomy" id="735517"/>
    <lineage>
        <taxon>Bacteria</taxon>
        <taxon>Pseudomonadati</taxon>
        <taxon>Pseudomonadota</taxon>
        <taxon>Alphaproteobacteria</taxon>
        <taxon>Hyphomicrobiales</taxon>
        <taxon>Stappiaceae</taxon>
        <taxon>Roseibium</taxon>
    </lineage>
</organism>